<proteinExistence type="predicted"/>
<organism evidence="2 3">
    <name type="scientific">Cryptosporangium arvum DSM 44712</name>
    <dbReference type="NCBI Taxonomy" id="927661"/>
    <lineage>
        <taxon>Bacteria</taxon>
        <taxon>Bacillati</taxon>
        <taxon>Actinomycetota</taxon>
        <taxon>Actinomycetes</taxon>
        <taxon>Cryptosporangiales</taxon>
        <taxon>Cryptosporangiaceae</taxon>
        <taxon>Cryptosporangium</taxon>
    </lineage>
</organism>
<dbReference type="Proteomes" id="UP000021053">
    <property type="component" value="Unassembled WGS sequence"/>
</dbReference>
<keyword evidence="1" id="KW-0812">Transmembrane</keyword>
<dbReference type="AlphaFoldDB" id="A0A010YPF5"/>
<dbReference type="EMBL" id="JFBT01000001">
    <property type="protein sequence ID" value="EXG82075.1"/>
    <property type="molecule type" value="Genomic_DNA"/>
</dbReference>
<feature type="transmembrane region" description="Helical" evidence="1">
    <location>
        <begin position="36"/>
        <end position="56"/>
    </location>
</feature>
<feature type="transmembrane region" description="Helical" evidence="1">
    <location>
        <begin position="127"/>
        <end position="148"/>
    </location>
</feature>
<name>A0A010YPF5_9ACTN</name>
<feature type="transmembrane region" description="Helical" evidence="1">
    <location>
        <begin position="95"/>
        <end position="115"/>
    </location>
</feature>
<evidence type="ECO:0000313" key="3">
    <source>
        <dbReference type="Proteomes" id="UP000021053"/>
    </source>
</evidence>
<gene>
    <name evidence="2" type="ORF">CryarDRAFT_3213</name>
</gene>
<comment type="caution">
    <text evidence="2">The sequence shown here is derived from an EMBL/GenBank/DDBJ whole genome shotgun (WGS) entry which is preliminary data.</text>
</comment>
<accession>A0A010YPF5</accession>
<feature type="transmembrane region" description="Helical" evidence="1">
    <location>
        <begin position="68"/>
        <end position="89"/>
    </location>
</feature>
<keyword evidence="1" id="KW-1133">Transmembrane helix</keyword>
<keyword evidence="3" id="KW-1185">Reference proteome</keyword>
<evidence type="ECO:0000313" key="2">
    <source>
        <dbReference type="EMBL" id="EXG82075.1"/>
    </source>
</evidence>
<dbReference type="HOGENOM" id="CLU_1308400_0_0_11"/>
<sequence>MTRPRTTALVAVAICAIGVLYTAAMALTGAVLSFGWVIQSAIHLGEMLAVVALGRAGAAGGSRTARAGLGAAALGQAVLAAAEVIWVDSPGLGEVLFGVGPILTAVGLIGAGVVIARRWQRPAWQRFAPLALGIYIVAVMTPVLIGSGGPPAPAALWALVAWDALWETIAVSALVRPARHARSPKGPGVGTVDEHVARATHGTFHPPGLG</sequence>
<protein>
    <submittedName>
        <fullName evidence="2">Uncharacterized protein</fullName>
    </submittedName>
</protein>
<feature type="transmembrane region" description="Helical" evidence="1">
    <location>
        <begin position="154"/>
        <end position="175"/>
    </location>
</feature>
<keyword evidence="1" id="KW-0472">Membrane</keyword>
<evidence type="ECO:0000256" key="1">
    <source>
        <dbReference type="SAM" id="Phobius"/>
    </source>
</evidence>
<reference evidence="2 3" key="1">
    <citation type="submission" date="2013-07" db="EMBL/GenBank/DDBJ databases">
        <authorList>
            <consortium name="DOE Joint Genome Institute"/>
            <person name="Eisen J."/>
            <person name="Huntemann M."/>
            <person name="Han J."/>
            <person name="Chen A."/>
            <person name="Kyrpides N."/>
            <person name="Mavromatis K."/>
            <person name="Markowitz V."/>
            <person name="Palaniappan K."/>
            <person name="Ivanova N."/>
            <person name="Schaumberg A."/>
            <person name="Pati A."/>
            <person name="Liolios K."/>
            <person name="Nordberg H.P."/>
            <person name="Cantor M.N."/>
            <person name="Hua S.X."/>
            <person name="Woyke T."/>
        </authorList>
    </citation>
    <scope>NUCLEOTIDE SEQUENCE [LARGE SCALE GENOMIC DNA]</scope>
    <source>
        <strain evidence="2 3">DSM 44712</strain>
    </source>
</reference>